<organism evidence="1">
    <name type="scientific">marine sediment metagenome</name>
    <dbReference type="NCBI Taxonomy" id="412755"/>
    <lineage>
        <taxon>unclassified sequences</taxon>
        <taxon>metagenomes</taxon>
        <taxon>ecological metagenomes</taxon>
    </lineage>
</organism>
<dbReference type="AlphaFoldDB" id="X1EBU1"/>
<name>X1EBU1_9ZZZZ</name>
<protein>
    <submittedName>
        <fullName evidence="1">Uncharacterized protein</fullName>
    </submittedName>
</protein>
<dbReference type="EMBL" id="BART01034577">
    <property type="protein sequence ID" value="GAH06133.1"/>
    <property type="molecule type" value="Genomic_DNA"/>
</dbReference>
<reference evidence="1" key="1">
    <citation type="journal article" date="2014" name="Front. Microbiol.">
        <title>High frequency of phylogenetically diverse reductive dehalogenase-homologous genes in deep subseafloor sedimentary metagenomes.</title>
        <authorList>
            <person name="Kawai M."/>
            <person name="Futagami T."/>
            <person name="Toyoda A."/>
            <person name="Takaki Y."/>
            <person name="Nishi S."/>
            <person name="Hori S."/>
            <person name="Arai W."/>
            <person name="Tsubouchi T."/>
            <person name="Morono Y."/>
            <person name="Uchiyama I."/>
            <person name="Ito T."/>
            <person name="Fujiyama A."/>
            <person name="Inagaki F."/>
            <person name="Takami H."/>
        </authorList>
    </citation>
    <scope>NUCLEOTIDE SEQUENCE</scope>
    <source>
        <strain evidence="1">Expedition CK06-06</strain>
    </source>
</reference>
<gene>
    <name evidence="1" type="ORF">S01H4_59057</name>
</gene>
<comment type="caution">
    <text evidence="1">The sequence shown here is derived from an EMBL/GenBank/DDBJ whole genome shotgun (WGS) entry which is preliminary data.</text>
</comment>
<evidence type="ECO:0000313" key="1">
    <source>
        <dbReference type="EMBL" id="GAH06133.1"/>
    </source>
</evidence>
<sequence length="77" mass="8217">MALTKDELADKLCDYCHLEHKGVYSLPGGFAAGCEGSGCDNAYDAYLEECEGETLNKTSVLPISIVINCMALATIII</sequence>
<accession>X1EBU1</accession>
<dbReference type="PROSITE" id="PS51257">
    <property type="entry name" value="PROKAR_LIPOPROTEIN"/>
    <property type="match status" value="1"/>
</dbReference>
<proteinExistence type="predicted"/>